<gene>
    <name evidence="2" type="ORF">TCNE_LOCUS9935</name>
</gene>
<evidence type="ECO:0000313" key="4">
    <source>
        <dbReference type="WBParaSite" id="TCNE_0000993501-mRNA-1"/>
    </source>
</evidence>
<feature type="transmembrane region" description="Helical" evidence="1">
    <location>
        <begin position="120"/>
        <end position="141"/>
    </location>
</feature>
<dbReference type="SUPFAM" id="SSF81321">
    <property type="entry name" value="Family A G protein-coupled receptor-like"/>
    <property type="match status" value="1"/>
</dbReference>
<dbReference type="WBParaSite" id="TCNE_0000993501-mRNA-1">
    <property type="protein sequence ID" value="TCNE_0000993501-mRNA-1"/>
    <property type="gene ID" value="TCNE_0000993501"/>
</dbReference>
<evidence type="ECO:0000313" key="2">
    <source>
        <dbReference type="EMBL" id="VDM41256.1"/>
    </source>
</evidence>
<keyword evidence="1" id="KW-0472">Membrane</keyword>
<keyword evidence="3" id="KW-1185">Reference proteome</keyword>
<feature type="transmembrane region" description="Helical" evidence="1">
    <location>
        <begin position="84"/>
        <end position="108"/>
    </location>
</feature>
<keyword evidence="1" id="KW-0812">Transmembrane</keyword>
<evidence type="ECO:0000256" key="1">
    <source>
        <dbReference type="SAM" id="Phobius"/>
    </source>
</evidence>
<dbReference type="EMBL" id="UYWY01020331">
    <property type="protein sequence ID" value="VDM41256.1"/>
    <property type="molecule type" value="Genomic_DNA"/>
</dbReference>
<protein>
    <submittedName>
        <fullName evidence="4">G protein-coupled receptor</fullName>
    </submittedName>
</protein>
<name>A0A183UN65_TOXCA</name>
<reference evidence="4" key="1">
    <citation type="submission" date="2016-06" db="UniProtKB">
        <authorList>
            <consortium name="WormBaseParasite"/>
        </authorList>
    </citation>
    <scope>IDENTIFICATION</scope>
</reference>
<dbReference type="Gene3D" id="1.20.1070.10">
    <property type="entry name" value="Rhodopsin 7-helix transmembrane proteins"/>
    <property type="match status" value="1"/>
</dbReference>
<keyword evidence="1" id="KW-1133">Transmembrane helix</keyword>
<sequence>MRPFFGDLRQLSTLRRCIVPALHLRAMDIEADFLSHRNDTTMLLENVIGSSIVALLITAFLPPYVLILRIVYGDIEFSTSSYRIIFHLGVADCTQLIFQIPAIVFNFLTETDAVRTISKVFGAFLHAGWVAYTALTLLLALNRFFVISDMKQTAFLCRRTPLTDALNWHSLYDNVAFVHLNICATGDMLGVGILQFYYLSDASSKTYVFEPGLGLDLWRQKSVLQGFQVGSGHIEAS</sequence>
<dbReference type="Proteomes" id="UP000050794">
    <property type="component" value="Unassembled WGS sequence"/>
</dbReference>
<reference evidence="2 3" key="2">
    <citation type="submission" date="2018-11" db="EMBL/GenBank/DDBJ databases">
        <authorList>
            <consortium name="Pathogen Informatics"/>
        </authorList>
    </citation>
    <scope>NUCLEOTIDE SEQUENCE [LARGE SCALE GENOMIC DNA]</scope>
</reference>
<organism evidence="3 4">
    <name type="scientific">Toxocara canis</name>
    <name type="common">Canine roundworm</name>
    <dbReference type="NCBI Taxonomy" id="6265"/>
    <lineage>
        <taxon>Eukaryota</taxon>
        <taxon>Metazoa</taxon>
        <taxon>Ecdysozoa</taxon>
        <taxon>Nematoda</taxon>
        <taxon>Chromadorea</taxon>
        <taxon>Rhabditida</taxon>
        <taxon>Spirurina</taxon>
        <taxon>Ascaridomorpha</taxon>
        <taxon>Ascaridoidea</taxon>
        <taxon>Toxocaridae</taxon>
        <taxon>Toxocara</taxon>
    </lineage>
</organism>
<feature type="transmembrane region" description="Helical" evidence="1">
    <location>
        <begin position="47"/>
        <end position="72"/>
    </location>
</feature>
<accession>A0A183UN65</accession>
<dbReference type="AlphaFoldDB" id="A0A183UN65"/>
<proteinExistence type="predicted"/>
<evidence type="ECO:0000313" key="3">
    <source>
        <dbReference type="Proteomes" id="UP000050794"/>
    </source>
</evidence>